<dbReference type="EMBL" id="QGHS01000001">
    <property type="protein sequence ID" value="PWT49647.1"/>
    <property type="molecule type" value="Genomic_DNA"/>
</dbReference>
<dbReference type="AlphaFoldDB" id="A0A317GL35"/>
<dbReference type="Proteomes" id="UP000245866">
    <property type="component" value="Unassembled WGS sequence"/>
</dbReference>
<proteinExistence type="predicted"/>
<feature type="domain" description="HTH cro/C1-type" evidence="1">
    <location>
        <begin position="5"/>
        <end position="54"/>
    </location>
</feature>
<gene>
    <name evidence="2" type="ORF">DKZ23_00085</name>
</gene>
<sequence>MRYENCSDKKLQKINVIRAASIAKLVKNGNVTTDILLKLCLVLDCSIEDIMGDNKH</sequence>
<protein>
    <submittedName>
        <fullName evidence="2">XRE family transcriptional regulator</fullName>
    </submittedName>
</protein>
<dbReference type="Pfam" id="PF13443">
    <property type="entry name" value="HTH_26"/>
    <property type="match status" value="1"/>
</dbReference>
<reference evidence="2 3" key="1">
    <citation type="journal article" date="2018" name="Front. Microbiol.">
        <title>Comparative Genomics of the Herbivore Gut Symbiont Lactobacillus reuteri Reveals Genetic Diversity and Lifestyle Adaptation.</title>
        <authorList>
            <person name="Zhao J."/>
        </authorList>
    </citation>
    <scope>NUCLEOTIDE SEQUENCE [LARGE SCALE GENOMIC DNA]</scope>
    <source>
        <strain evidence="2 3">LR12</strain>
    </source>
</reference>
<evidence type="ECO:0000259" key="1">
    <source>
        <dbReference type="Pfam" id="PF13443"/>
    </source>
</evidence>
<dbReference type="RefSeq" id="WP_134906544.1">
    <property type="nucleotide sequence ID" value="NZ_JAJAOX010000001.1"/>
</dbReference>
<comment type="caution">
    <text evidence="2">The sequence shown here is derived from an EMBL/GenBank/DDBJ whole genome shotgun (WGS) entry which is preliminary data.</text>
</comment>
<evidence type="ECO:0000313" key="3">
    <source>
        <dbReference type="Proteomes" id="UP000245866"/>
    </source>
</evidence>
<dbReference type="InterPro" id="IPR001387">
    <property type="entry name" value="Cro/C1-type_HTH"/>
</dbReference>
<evidence type="ECO:0000313" key="2">
    <source>
        <dbReference type="EMBL" id="PWT49647.1"/>
    </source>
</evidence>
<organism evidence="2 3">
    <name type="scientific">Limosilactobacillus reuteri</name>
    <name type="common">Lactobacillus reuteri</name>
    <dbReference type="NCBI Taxonomy" id="1598"/>
    <lineage>
        <taxon>Bacteria</taxon>
        <taxon>Bacillati</taxon>
        <taxon>Bacillota</taxon>
        <taxon>Bacilli</taxon>
        <taxon>Lactobacillales</taxon>
        <taxon>Lactobacillaceae</taxon>
        <taxon>Limosilactobacillus</taxon>
    </lineage>
</organism>
<accession>A0A317GL35</accession>
<name>A0A317GL35_LIMRT</name>